<dbReference type="Pfam" id="PF09829">
    <property type="entry name" value="DUF2057"/>
    <property type="match status" value="1"/>
</dbReference>
<comment type="caution">
    <text evidence="1">The sequence shown here is derived from an EMBL/GenBank/DDBJ whole genome shotgun (WGS) entry which is preliminary data.</text>
</comment>
<sequence length="269" mass="30441">MVLIKNNKWVLASLAMALGGCSTLDSSSDFSNSVANVDTRLTHIQVTGRDFQPNFIAKSGSNILKSSLSLTDNYPIDKTSAPTSYIEMEVSYFQNYDEYKTSTYNGLVQNLTRTKPSSSSCNEHCTATQYFRFPIDQEQIEIASSQGLSFELTSTNKGMRTQFDIPAAYIETIHKTAELNARGVVLSVDNQAANSKPEPKAKSNEMLEYWYNEAKPEDQNAFTDWAFKNRTEIGAKLDLSNKPVEMMTYWYEKASLEERKKFLTWLLDQ</sequence>
<organism evidence="1 2">
    <name type="scientific">Vibrio breoganii</name>
    <dbReference type="NCBI Taxonomy" id="553239"/>
    <lineage>
        <taxon>Bacteria</taxon>
        <taxon>Pseudomonadati</taxon>
        <taxon>Pseudomonadota</taxon>
        <taxon>Gammaproteobacteria</taxon>
        <taxon>Vibrionales</taxon>
        <taxon>Vibrionaceae</taxon>
        <taxon>Vibrio</taxon>
    </lineage>
</organism>
<dbReference type="EMBL" id="JABCJR010000007">
    <property type="protein sequence ID" value="NMR69305.1"/>
    <property type="molecule type" value="Genomic_DNA"/>
</dbReference>
<accession>A0ABX1U7G8</accession>
<name>A0ABX1U7G8_9VIBR</name>
<evidence type="ECO:0000313" key="1">
    <source>
        <dbReference type="EMBL" id="NMR69305.1"/>
    </source>
</evidence>
<evidence type="ECO:0000313" key="2">
    <source>
        <dbReference type="Proteomes" id="UP000590068"/>
    </source>
</evidence>
<dbReference type="InterPro" id="IPR018635">
    <property type="entry name" value="UPF0319"/>
</dbReference>
<dbReference type="RefSeq" id="WP_017243880.1">
    <property type="nucleotide sequence ID" value="NZ_JABBXC010000009.1"/>
</dbReference>
<gene>
    <name evidence="1" type="ORF">HJ568_04870</name>
</gene>
<proteinExistence type="predicted"/>
<dbReference type="PROSITE" id="PS51257">
    <property type="entry name" value="PROKAR_LIPOPROTEIN"/>
    <property type="match status" value="1"/>
</dbReference>
<protein>
    <submittedName>
        <fullName evidence="1">DUF2057 domain-containing protein</fullName>
    </submittedName>
</protein>
<keyword evidence="2" id="KW-1185">Reference proteome</keyword>
<reference evidence="1 2" key="1">
    <citation type="submission" date="2020-04" db="EMBL/GenBank/DDBJ databases">
        <title>WGS-Seq of Vibrio isolated by the O'Toole Lab.</title>
        <authorList>
            <person name="Mckone K.P."/>
            <person name="Whitaker R."/>
            <person name="Sevigney J.L."/>
            <person name="Herring J.B."/>
            <person name="O'Toole G."/>
        </authorList>
    </citation>
    <scope>NUCLEOTIDE SEQUENCE [LARGE SCALE GENOMIC DNA]</scope>
    <source>
        <strain evidence="1 2">BS_02</strain>
    </source>
</reference>
<dbReference type="Proteomes" id="UP000590068">
    <property type="component" value="Unassembled WGS sequence"/>
</dbReference>